<dbReference type="EMBL" id="JASBNA010000051">
    <property type="protein sequence ID" value="KAK7680244.1"/>
    <property type="molecule type" value="Genomic_DNA"/>
</dbReference>
<accession>A0AAW0FPU5</accession>
<keyword evidence="2" id="KW-1185">Reference proteome</keyword>
<evidence type="ECO:0000313" key="2">
    <source>
        <dbReference type="Proteomes" id="UP001385951"/>
    </source>
</evidence>
<reference evidence="1 2" key="1">
    <citation type="submission" date="2022-09" db="EMBL/GenBank/DDBJ databases">
        <authorList>
            <person name="Palmer J.M."/>
        </authorList>
    </citation>
    <scope>NUCLEOTIDE SEQUENCE [LARGE SCALE GENOMIC DNA]</scope>
    <source>
        <strain evidence="1 2">DSM 7382</strain>
    </source>
</reference>
<evidence type="ECO:0000313" key="1">
    <source>
        <dbReference type="EMBL" id="KAK7680244.1"/>
    </source>
</evidence>
<dbReference type="AlphaFoldDB" id="A0AAW0FPU5"/>
<dbReference type="Proteomes" id="UP001385951">
    <property type="component" value="Unassembled WGS sequence"/>
</dbReference>
<protein>
    <submittedName>
        <fullName evidence="1">Uncharacterized protein</fullName>
    </submittedName>
</protein>
<name>A0AAW0FPU5_9APHY</name>
<comment type="caution">
    <text evidence="1">The sequence shown here is derived from an EMBL/GenBank/DDBJ whole genome shotgun (WGS) entry which is preliminary data.</text>
</comment>
<proteinExistence type="predicted"/>
<sequence>MIDVIGLGLGIGPGIGLGVSGVQTIHLIHKACQMEFGSLGSPPTPRRSESGRDARIPQVNTMSFFGARLLGSGSSSHYAYDWLLRPEVLNYDYLLYDLLA</sequence>
<gene>
    <name evidence="1" type="ORF">QCA50_016753</name>
</gene>
<organism evidence="1 2">
    <name type="scientific">Cerrena zonata</name>
    <dbReference type="NCBI Taxonomy" id="2478898"/>
    <lineage>
        <taxon>Eukaryota</taxon>
        <taxon>Fungi</taxon>
        <taxon>Dikarya</taxon>
        <taxon>Basidiomycota</taxon>
        <taxon>Agaricomycotina</taxon>
        <taxon>Agaricomycetes</taxon>
        <taxon>Polyporales</taxon>
        <taxon>Cerrenaceae</taxon>
        <taxon>Cerrena</taxon>
    </lineage>
</organism>